<comment type="caution">
    <text evidence="3">The sequence shown here is derived from an EMBL/GenBank/DDBJ whole genome shotgun (WGS) entry which is preliminary data.</text>
</comment>
<comment type="similarity">
    <text evidence="1">Belongs to the universal stress protein A family.</text>
</comment>
<evidence type="ECO:0000259" key="2">
    <source>
        <dbReference type="Pfam" id="PF00582"/>
    </source>
</evidence>
<reference evidence="3 4" key="1">
    <citation type="submission" date="2018-07" db="EMBL/GenBank/DDBJ databases">
        <title>Dyadobacter roseus sp. nov., isolated from rose rhizosphere soil.</title>
        <authorList>
            <person name="Chen L."/>
        </authorList>
    </citation>
    <scope>NUCLEOTIDE SEQUENCE [LARGE SCALE GENOMIC DNA]</scope>
    <source>
        <strain evidence="3 4">RS19</strain>
    </source>
</reference>
<proteinExistence type="inferred from homology"/>
<dbReference type="PANTHER" id="PTHR46268:SF6">
    <property type="entry name" value="UNIVERSAL STRESS PROTEIN UP12"/>
    <property type="match status" value="1"/>
</dbReference>
<protein>
    <submittedName>
        <fullName evidence="3">Universal stress protein</fullName>
    </submittedName>
</protein>
<organism evidence="3 4">
    <name type="scientific">Dyadobacter luteus</name>
    <dbReference type="NCBI Taxonomy" id="2259619"/>
    <lineage>
        <taxon>Bacteria</taxon>
        <taxon>Pseudomonadati</taxon>
        <taxon>Bacteroidota</taxon>
        <taxon>Cytophagia</taxon>
        <taxon>Cytophagales</taxon>
        <taxon>Spirosomataceae</taxon>
        <taxon>Dyadobacter</taxon>
    </lineage>
</organism>
<dbReference type="InterPro" id="IPR006016">
    <property type="entry name" value="UspA"/>
</dbReference>
<sequence>MNRILIPVDFSENADRALAAAKIIADKETTSLLILHAYQPYIADTTTLQGNVLPGVGSPDFYSVTAELEHEFENRLNEYAQTLKDEGYLASTIWAVGGVQSAVEEAVKEHNPDLIIMGRTGTGGFLDKLIGSSATSIALHSPCPVMIIPPQVTPKKFSRVVYATQFEYEERDILREVFVLMNHLGAKLQLLKVSADTQPDIQPDNQFISEIKSEFTIANEDIVIRKARYVIDGIEQYCDEVQADLLIMSSRERSFIEEFLINPSVTKKLVIDTHVPLLVFHLK</sequence>
<dbReference type="AlphaFoldDB" id="A0A3D8YC16"/>
<dbReference type="OrthoDB" id="9788959at2"/>
<evidence type="ECO:0000313" key="3">
    <source>
        <dbReference type="EMBL" id="REA61679.1"/>
    </source>
</evidence>
<dbReference type="PANTHER" id="PTHR46268">
    <property type="entry name" value="STRESS RESPONSE PROTEIN NHAX"/>
    <property type="match status" value="1"/>
</dbReference>
<evidence type="ECO:0000313" key="4">
    <source>
        <dbReference type="Proteomes" id="UP000256373"/>
    </source>
</evidence>
<feature type="domain" description="UspA" evidence="2">
    <location>
        <begin position="2"/>
        <end position="149"/>
    </location>
</feature>
<dbReference type="PRINTS" id="PR01438">
    <property type="entry name" value="UNVRSLSTRESS"/>
</dbReference>
<dbReference type="RefSeq" id="WP_115831132.1">
    <property type="nucleotide sequence ID" value="NZ_QNUL01000007.1"/>
</dbReference>
<evidence type="ECO:0000256" key="1">
    <source>
        <dbReference type="ARBA" id="ARBA00008791"/>
    </source>
</evidence>
<dbReference type="CDD" id="cd00293">
    <property type="entry name" value="USP-like"/>
    <property type="match status" value="2"/>
</dbReference>
<keyword evidence="4" id="KW-1185">Reference proteome</keyword>
<feature type="domain" description="UspA" evidence="2">
    <location>
        <begin position="220"/>
        <end position="281"/>
    </location>
</feature>
<dbReference type="Proteomes" id="UP000256373">
    <property type="component" value="Unassembled WGS sequence"/>
</dbReference>
<dbReference type="EMBL" id="QNUL01000007">
    <property type="protein sequence ID" value="REA61679.1"/>
    <property type="molecule type" value="Genomic_DNA"/>
</dbReference>
<gene>
    <name evidence="3" type="ORF">DSL64_12010</name>
</gene>
<dbReference type="InterPro" id="IPR014729">
    <property type="entry name" value="Rossmann-like_a/b/a_fold"/>
</dbReference>
<name>A0A3D8YC16_9BACT</name>
<dbReference type="Pfam" id="PF00582">
    <property type="entry name" value="Usp"/>
    <property type="match status" value="2"/>
</dbReference>
<dbReference type="InterPro" id="IPR006015">
    <property type="entry name" value="Universal_stress_UspA"/>
</dbReference>
<dbReference type="Gene3D" id="3.40.50.620">
    <property type="entry name" value="HUPs"/>
    <property type="match status" value="2"/>
</dbReference>
<accession>A0A3D8YC16</accession>
<dbReference type="SUPFAM" id="SSF52402">
    <property type="entry name" value="Adenine nucleotide alpha hydrolases-like"/>
    <property type="match status" value="2"/>
</dbReference>